<keyword evidence="2" id="KW-1185">Reference proteome</keyword>
<dbReference type="OrthoDB" id="9776021at2"/>
<sequence>MADMVVADLKIPSATDPEKLASSLRGEDSVDGLQVAFFTYQSIDTIHDAQELVGIDWRDFDLNHLR</sequence>
<protein>
    <submittedName>
        <fullName evidence="1">Uncharacterized protein</fullName>
    </submittedName>
</protein>
<organism evidence="1 2">
    <name type="scientific">Boudabousia marimammalium</name>
    <dbReference type="NCBI Taxonomy" id="156892"/>
    <lineage>
        <taxon>Bacteria</taxon>
        <taxon>Bacillati</taxon>
        <taxon>Actinomycetota</taxon>
        <taxon>Actinomycetes</taxon>
        <taxon>Actinomycetales</taxon>
        <taxon>Actinomycetaceae</taxon>
        <taxon>Boudabousia</taxon>
    </lineage>
</organism>
<dbReference type="STRING" id="156892.BM477_00335"/>
<dbReference type="Proteomes" id="UP000186465">
    <property type="component" value="Unassembled WGS sequence"/>
</dbReference>
<dbReference type="RefSeq" id="WP_075360702.1">
    <property type="nucleotide sequence ID" value="NZ_MPDM01000001.1"/>
</dbReference>
<accession>A0A1Q5PSA9</accession>
<reference evidence="2" key="1">
    <citation type="submission" date="2016-11" db="EMBL/GenBank/DDBJ databases">
        <title>Actinomyces gypaetusis sp. nov. isolated from Gypaetus barbatus in Qinghai Tibet Plateau China.</title>
        <authorList>
            <person name="Meng X."/>
        </authorList>
    </citation>
    <scope>NUCLEOTIDE SEQUENCE [LARGE SCALE GENOMIC DNA]</scope>
    <source>
        <strain evidence="2">DSM 15383</strain>
    </source>
</reference>
<dbReference type="AlphaFoldDB" id="A0A1Q5PSA9"/>
<comment type="caution">
    <text evidence="1">The sequence shown here is derived from an EMBL/GenBank/DDBJ whole genome shotgun (WGS) entry which is preliminary data.</text>
</comment>
<evidence type="ECO:0000313" key="2">
    <source>
        <dbReference type="Proteomes" id="UP000186465"/>
    </source>
</evidence>
<dbReference type="EMBL" id="MPDM01000001">
    <property type="protein sequence ID" value="OKL50461.1"/>
    <property type="molecule type" value="Genomic_DNA"/>
</dbReference>
<name>A0A1Q5PSA9_9ACTO</name>
<evidence type="ECO:0000313" key="1">
    <source>
        <dbReference type="EMBL" id="OKL50461.1"/>
    </source>
</evidence>
<proteinExistence type="predicted"/>
<gene>
    <name evidence="1" type="ORF">BM477_00335</name>
</gene>